<evidence type="ECO:0000313" key="2">
    <source>
        <dbReference type="EMBL" id="MBD0414976.1"/>
    </source>
</evidence>
<dbReference type="PROSITE" id="PS51819">
    <property type="entry name" value="VOC"/>
    <property type="match status" value="1"/>
</dbReference>
<dbReference type="EMBL" id="JACVVX010000002">
    <property type="protein sequence ID" value="MBD0414976.1"/>
    <property type="molecule type" value="Genomic_DNA"/>
</dbReference>
<keyword evidence="3" id="KW-1185">Reference proteome</keyword>
<evidence type="ECO:0000259" key="1">
    <source>
        <dbReference type="PROSITE" id="PS51819"/>
    </source>
</evidence>
<comment type="caution">
    <text evidence="2">The sequence shown here is derived from an EMBL/GenBank/DDBJ whole genome shotgun (WGS) entry which is preliminary data.</text>
</comment>
<dbReference type="InterPro" id="IPR029068">
    <property type="entry name" value="Glyas_Bleomycin-R_OHBP_Dase"/>
</dbReference>
<gene>
    <name evidence="2" type="ORF">ICI42_09945</name>
</gene>
<dbReference type="PANTHER" id="PTHR34109:SF1">
    <property type="entry name" value="VOC DOMAIN-CONTAINING PROTEIN"/>
    <property type="match status" value="1"/>
</dbReference>
<organism evidence="2 3">
    <name type="scientific">Oryzicola mucosus</name>
    <dbReference type="NCBI Taxonomy" id="2767425"/>
    <lineage>
        <taxon>Bacteria</taxon>
        <taxon>Pseudomonadati</taxon>
        <taxon>Pseudomonadota</taxon>
        <taxon>Alphaproteobacteria</taxon>
        <taxon>Hyphomicrobiales</taxon>
        <taxon>Phyllobacteriaceae</taxon>
        <taxon>Oryzicola</taxon>
    </lineage>
</organism>
<dbReference type="Gene3D" id="3.30.720.110">
    <property type="match status" value="1"/>
</dbReference>
<feature type="domain" description="VOC" evidence="1">
    <location>
        <begin position="1"/>
        <end position="110"/>
    </location>
</feature>
<dbReference type="AlphaFoldDB" id="A0A8J6PUT1"/>
<dbReference type="Gene3D" id="3.30.720.120">
    <property type="match status" value="1"/>
</dbReference>
<sequence>MIDWLVEAFGFAVRARHENGGVVQHAELSFGSAIIMVGSSRQDAYGETVGTANRAGGKSIYIAVDDADAAYAKATAAGAEIVMELTDRPYGSREFICRDPEGNIWSLGTYWPKVDEPAQ</sequence>
<proteinExistence type="predicted"/>
<dbReference type="RefSeq" id="WP_188164489.1">
    <property type="nucleotide sequence ID" value="NZ_JACVVX010000002.1"/>
</dbReference>
<dbReference type="Proteomes" id="UP000643405">
    <property type="component" value="Unassembled WGS sequence"/>
</dbReference>
<dbReference type="PANTHER" id="PTHR34109">
    <property type="entry name" value="BNAUNNG04460D PROTEIN-RELATED"/>
    <property type="match status" value="1"/>
</dbReference>
<dbReference type="InterPro" id="IPR004360">
    <property type="entry name" value="Glyas_Fos-R_dOase_dom"/>
</dbReference>
<dbReference type="Pfam" id="PF00903">
    <property type="entry name" value="Glyoxalase"/>
    <property type="match status" value="1"/>
</dbReference>
<protein>
    <submittedName>
        <fullName evidence="2">VOC family protein</fullName>
    </submittedName>
</protein>
<dbReference type="InterPro" id="IPR037523">
    <property type="entry name" value="VOC_core"/>
</dbReference>
<dbReference type="SUPFAM" id="SSF54593">
    <property type="entry name" value="Glyoxalase/Bleomycin resistance protein/Dihydroxybiphenyl dioxygenase"/>
    <property type="match status" value="1"/>
</dbReference>
<reference evidence="2" key="1">
    <citation type="submission" date="2020-09" db="EMBL/GenBank/DDBJ databases">
        <title>Genome seq and assembly of Tianweitania sp.</title>
        <authorList>
            <person name="Chhetri G."/>
        </authorList>
    </citation>
    <scope>NUCLEOTIDE SEQUENCE</scope>
    <source>
        <strain evidence="2">Rool2</strain>
    </source>
</reference>
<accession>A0A8J6PUT1</accession>
<evidence type="ECO:0000313" key="3">
    <source>
        <dbReference type="Proteomes" id="UP000643405"/>
    </source>
</evidence>
<name>A0A8J6PUT1_9HYPH</name>